<sequence length="65" mass="7269">MTKARARQLELPVMADVNRQAQAGTSRGRQEVLRARSVDTGFHKPASTDDQSIYKAISENYFKAT</sequence>
<protein>
    <submittedName>
        <fullName evidence="1">Uncharacterized protein</fullName>
    </submittedName>
</protein>
<evidence type="ECO:0000313" key="1">
    <source>
        <dbReference type="EMBL" id="AEM49135.1"/>
    </source>
</evidence>
<organism evidence="1 2">
    <name type="scientific">Acidithiobacillus ferrivorans SS3</name>
    <dbReference type="NCBI Taxonomy" id="743299"/>
    <lineage>
        <taxon>Bacteria</taxon>
        <taxon>Pseudomonadati</taxon>
        <taxon>Pseudomonadota</taxon>
        <taxon>Acidithiobacillia</taxon>
        <taxon>Acidithiobacillales</taxon>
        <taxon>Acidithiobacillaceae</taxon>
        <taxon>Acidithiobacillus</taxon>
    </lineage>
</organism>
<evidence type="ECO:0000313" key="2">
    <source>
        <dbReference type="Proteomes" id="UP000009220"/>
    </source>
</evidence>
<accession>G0JUG6</accession>
<proteinExistence type="predicted"/>
<reference evidence="1 2" key="1">
    <citation type="journal article" date="2011" name="J. Bacteriol.">
        <title>Draft genome of the psychrotolerant acidophile Acidithiobacillus ferrivorans SS3.</title>
        <authorList>
            <person name="Liljeqvist M."/>
            <person name="Valdes J."/>
            <person name="Holmes D.S."/>
            <person name="Dopson M."/>
        </authorList>
    </citation>
    <scope>NUCLEOTIDE SEQUENCE [LARGE SCALE GENOMIC DNA]</scope>
    <source>
        <strain evidence="1 2">SS3</strain>
    </source>
</reference>
<dbReference type="KEGG" id="afi:Acife_3062"/>
<dbReference type="RefSeq" id="WP_014030371.1">
    <property type="nucleotide sequence ID" value="NC_015942.1"/>
</dbReference>
<dbReference type="EMBL" id="CP002985">
    <property type="protein sequence ID" value="AEM49135.1"/>
    <property type="molecule type" value="Genomic_DNA"/>
</dbReference>
<name>G0JUG6_9PROT</name>
<dbReference type="AlphaFoldDB" id="G0JUG6"/>
<gene>
    <name evidence="1" type="ORF">Acife_3062</name>
</gene>
<dbReference type="HOGENOM" id="CLU_2839701_0_0_6"/>
<dbReference type="Proteomes" id="UP000009220">
    <property type="component" value="Chromosome"/>
</dbReference>
<dbReference type="STRING" id="743299.Acife_3062"/>